<reference evidence="2" key="1">
    <citation type="submission" date="2025-08" db="UniProtKB">
        <authorList>
            <consortium name="RefSeq"/>
        </authorList>
    </citation>
    <scope>IDENTIFICATION</scope>
</reference>
<protein>
    <submittedName>
        <fullName evidence="2">Uncharacterized protein LOC106819533</fullName>
    </submittedName>
</protein>
<dbReference type="GeneID" id="106819533"/>
<organism evidence="1 2">
    <name type="scientific">Priapulus caudatus</name>
    <name type="common">Priapulid worm</name>
    <dbReference type="NCBI Taxonomy" id="37621"/>
    <lineage>
        <taxon>Eukaryota</taxon>
        <taxon>Metazoa</taxon>
        <taxon>Ecdysozoa</taxon>
        <taxon>Scalidophora</taxon>
        <taxon>Priapulida</taxon>
        <taxon>Priapulimorpha</taxon>
        <taxon>Priapulimorphida</taxon>
        <taxon>Priapulidae</taxon>
        <taxon>Priapulus</taxon>
    </lineage>
</organism>
<keyword evidence="1" id="KW-1185">Reference proteome</keyword>
<dbReference type="Proteomes" id="UP000695022">
    <property type="component" value="Unplaced"/>
</dbReference>
<evidence type="ECO:0000313" key="1">
    <source>
        <dbReference type="Proteomes" id="UP000695022"/>
    </source>
</evidence>
<sequence length="100" mass="11743">MFYRQWCWDPCMWRPNQAEDHVDADYPGLKCLKTVPDVNAPPDYVQPSLHKLEVSQLKRDLPGRFGARIPADANAWWQYYIDSLENLTEVNIVFNFVSKI</sequence>
<name>A0ABM1F5B6_PRICU</name>
<accession>A0ABM1F5B6</accession>
<gene>
    <name evidence="2" type="primary">LOC106819533</name>
</gene>
<evidence type="ECO:0000313" key="2">
    <source>
        <dbReference type="RefSeq" id="XP_014679637.1"/>
    </source>
</evidence>
<proteinExistence type="predicted"/>
<dbReference type="RefSeq" id="XP_014679637.1">
    <property type="nucleotide sequence ID" value="XM_014824151.1"/>
</dbReference>